<dbReference type="GO" id="GO:0004674">
    <property type="term" value="F:protein serine/threonine kinase activity"/>
    <property type="evidence" value="ECO:0007669"/>
    <property type="project" value="UniProtKB-EC"/>
</dbReference>
<dbReference type="AlphaFoldDB" id="A0A8K0KK75"/>
<dbReference type="GO" id="GO:0046872">
    <property type="term" value="F:metal ion binding"/>
    <property type="evidence" value="ECO:0007669"/>
    <property type="project" value="UniProtKB-KW"/>
</dbReference>
<organism evidence="8 9">
    <name type="scientific">Ladona fulva</name>
    <name type="common">Scarce chaser dragonfly</name>
    <name type="synonym">Libellula fulva</name>
    <dbReference type="NCBI Taxonomy" id="123851"/>
    <lineage>
        <taxon>Eukaryota</taxon>
        <taxon>Metazoa</taxon>
        <taxon>Ecdysozoa</taxon>
        <taxon>Arthropoda</taxon>
        <taxon>Hexapoda</taxon>
        <taxon>Insecta</taxon>
        <taxon>Pterygota</taxon>
        <taxon>Palaeoptera</taxon>
        <taxon>Odonata</taxon>
        <taxon>Epiprocta</taxon>
        <taxon>Anisoptera</taxon>
        <taxon>Libelluloidea</taxon>
        <taxon>Libellulidae</taxon>
        <taxon>Ladona</taxon>
    </lineage>
</organism>
<dbReference type="Pfam" id="PF00130">
    <property type="entry name" value="C1_1"/>
    <property type="match status" value="1"/>
</dbReference>
<dbReference type="Gene3D" id="3.30.60.20">
    <property type="match status" value="1"/>
</dbReference>
<evidence type="ECO:0000256" key="6">
    <source>
        <dbReference type="SAM" id="MobiDB-lite"/>
    </source>
</evidence>
<comment type="catalytic activity">
    <reaction evidence="4">
        <text>L-threonyl-[protein] + ATP = O-phospho-L-threonyl-[protein] + ADP + H(+)</text>
        <dbReference type="Rhea" id="RHEA:46608"/>
        <dbReference type="Rhea" id="RHEA-COMP:11060"/>
        <dbReference type="Rhea" id="RHEA-COMP:11605"/>
        <dbReference type="ChEBI" id="CHEBI:15378"/>
        <dbReference type="ChEBI" id="CHEBI:30013"/>
        <dbReference type="ChEBI" id="CHEBI:30616"/>
        <dbReference type="ChEBI" id="CHEBI:61977"/>
        <dbReference type="ChEBI" id="CHEBI:456216"/>
        <dbReference type="EC" id="2.7.11.1"/>
    </reaction>
</comment>
<feature type="domain" description="Phorbol-ester/DAG-type" evidence="7">
    <location>
        <begin position="139"/>
        <end position="188"/>
    </location>
</feature>
<reference evidence="8" key="1">
    <citation type="submission" date="2013-04" db="EMBL/GenBank/DDBJ databases">
        <authorList>
            <person name="Qu J."/>
            <person name="Murali S.C."/>
            <person name="Bandaranaike D."/>
            <person name="Bellair M."/>
            <person name="Blankenburg K."/>
            <person name="Chao H."/>
            <person name="Dinh H."/>
            <person name="Doddapaneni H."/>
            <person name="Downs B."/>
            <person name="Dugan-Rocha S."/>
            <person name="Elkadiri S."/>
            <person name="Gnanaolivu R.D."/>
            <person name="Hernandez B."/>
            <person name="Javaid M."/>
            <person name="Jayaseelan J.C."/>
            <person name="Lee S."/>
            <person name="Li M."/>
            <person name="Ming W."/>
            <person name="Munidasa M."/>
            <person name="Muniz J."/>
            <person name="Nguyen L."/>
            <person name="Ongeri F."/>
            <person name="Osuji N."/>
            <person name="Pu L.-L."/>
            <person name="Puazo M."/>
            <person name="Qu C."/>
            <person name="Quiroz J."/>
            <person name="Raj R."/>
            <person name="Weissenberger G."/>
            <person name="Xin Y."/>
            <person name="Zou X."/>
            <person name="Han Y."/>
            <person name="Richards S."/>
            <person name="Worley K."/>
            <person name="Muzny D."/>
            <person name="Gibbs R."/>
        </authorList>
    </citation>
    <scope>NUCLEOTIDE SEQUENCE</scope>
    <source>
        <strain evidence="8">Sampled in the wild</strain>
    </source>
</reference>
<keyword evidence="3" id="KW-0862">Zinc</keyword>
<evidence type="ECO:0000256" key="3">
    <source>
        <dbReference type="ARBA" id="ARBA00022833"/>
    </source>
</evidence>
<dbReference type="GO" id="GO:0005737">
    <property type="term" value="C:cytoplasm"/>
    <property type="evidence" value="ECO:0007669"/>
    <property type="project" value="TreeGrafter"/>
</dbReference>
<dbReference type="InterPro" id="IPR046349">
    <property type="entry name" value="C1-like_sf"/>
</dbReference>
<evidence type="ECO:0000313" key="8">
    <source>
        <dbReference type="EMBL" id="KAG8236769.1"/>
    </source>
</evidence>
<dbReference type="Proteomes" id="UP000792457">
    <property type="component" value="Unassembled WGS sequence"/>
</dbReference>
<comment type="catalytic activity">
    <reaction evidence="5">
        <text>L-seryl-[protein] + ATP = O-phospho-L-seryl-[protein] + ADP + H(+)</text>
        <dbReference type="Rhea" id="RHEA:17989"/>
        <dbReference type="Rhea" id="RHEA-COMP:9863"/>
        <dbReference type="Rhea" id="RHEA-COMP:11604"/>
        <dbReference type="ChEBI" id="CHEBI:15378"/>
        <dbReference type="ChEBI" id="CHEBI:29999"/>
        <dbReference type="ChEBI" id="CHEBI:30616"/>
        <dbReference type="ChEBI" id="CHEBI:83421"/>
        <dbReference type="ChEBI" id="CHEBI:456216"/>
        <dbReference type="EC" id="2.7.11.1"/>
    </reaction>
</comment>
<evidence type="ECO:0000256" key="1">
    <source>
        <dbReference type="ARBA" id="ARBA00022553"/>
    </source>
</evidence>
<dbReference type="PROSITE" id="PS00479">
    <property type="entry name" value="ZF_DAG_PE_1"/>
    <property type="match status" value="1"/>
</dbReference>
<evidence type="ECO:0000256" key="5">
    <source>
        <dbReference type="ARBA" id="ARBA00048679"/>
    </source>
</evidence>
<dbReference type="PROSITE" id="PS50081">
    <property type="entry name" value="ZF_DAG_PE_2"/>
    <property type="match status" value="1"/>
</dbReference>
<feature type="compositionally biased region" description="Basic and acidic residues" evidence="6">
    <location>
        <begin position="202"/>
        <end position="217"/>
    </location>
</feature>
<dbReference type="InterPro" id="IPR002219">
    <property type="entry name" value="PKC_DAG/PE"/>
</dbReference>
<keyword evidence="2" id="KW-0479">Metal-binding</keyword>
<dbReference type="PANTHER" id="PTHR22988:SF71">
    <property type="entry name" value="CITRON RHO-INTERACTING KINASE"/>
    <property type="match status" value="1"/>
</dbReference>
<dbReference type="EMBL" id="KZ309073">
    <property type="protein sequence ID" value="KAG8236769.1"/>
    <property type="molecule type" value="Genomic_DNA"/>
</dbReference>
<dbReference type="SMART" id="SM00109">
    <property type="entry name" value="C1"/>
    <property type="match status" value="1"/>
</dbReference>
<dbReference type="GO" id="GO:0005856">
    <property type="term" value="C:cytoskeleton"/>
    <property type="evidence" value="ECO:0007669"/>
    <property type="project" value="TreeGrafter"/>
</dbReference>
<evidence type="ECO:0000256" key="2">
    <source>
        <dbReference type="ARBA" id="ARBA00022723"/>
    </source>
</evidence>
<feature type="region of interest" description="Disordered" evidence="6">
    <location>
        <begin position="202"/>
        <end position="224"/>
    </location>
</feature>
<dbReference type="GO" id="GO:0031032">
    <property type="term" value="P:actomyosin structure organization"/>
    <property type="evidence" value="ECO:0007669"/>
    <property type="project" value="TreeGrafter"/>
</dbReference>
<dbReference type="OrthoDB" id="5919042at2759"/>
<evidence type="ECO:0000313" key="9">
    <source>
        <dbReference type="Proteomes" id="UP000792457"/>
    </source>
</evidence>
<gene>
    <name evidence="8" type="ORF">J437_LFUL016883</name>
</gene>
<sequence length="231" mass="26210">MEATIKQQTKLIDYLHSMNEGKKKKTLSDRLFGTSAHATNGQPAQSSSLRQKDLEMQLSMERAKNKRLMDDFMRAKTELLAIQESMHRGREPDGFKRSATLPVPVTPKSKQVISQLVQSPDAQTPSRKPSLQRMHHKIPHRFEMKMNMRPVKCAACLGSVHFGRYAAVCQECSMIAHHSCSLLLPTTCGLPFQFVRHFSETRKNGTESNEDSHKEANGHSPRMEGWVKLLK</sequence>
<dbReference type="CDD" id="cd20814">
    <property type="entry name" value="CRIK"/>
    <property type="match status" value="1"/>
</dbReference>
<protein>
    <recommendedName>
        <fullName evidence="7">Phorbol-ester/DAG-type domain-containing protein</fullName>
    </recommendedName>
</protein>
<dbReference type="InterPro" id="IPR050839">
    <property type="entry name" value="Rho-assoc_Ser/Thr_Kinase"/>
</dbReference>
<comment type="caution">
    <text evidence="8">The sequence shown here is derived from an EMBL/GenBank/DDBJ whole genome shotgun (WGS) entry which is preliminary data.</text>
</comment>
<keyword evidence="9" id="KW-1185">Reference proteome</keyword>
<dbReference type="SUPFAM" id="SSF57889">
    <property type="entry name" value="Cysteine-rich domain"/>
    <property type="match status" value="1"/>
</dbReference>
<reference evidence="8" key="2">
    <citation type="submission" date="2017-10" db="EMBL/GenBank/DDBJ databases">
        <title>Ladona fulva Genome sequencing and assembly.</title>
        <authorList>
            <person name="Murali S."/>
            <person name="Richards S."/>
            <person name="Bandaranaike D."/>
            <person name="Bellair M."/>
            <person name="Blankenburg K."/>
            <person name="Chao H."/>
            <person name="Dinh H."/>
            <person name="Doddapaneni H."/>
            <person name="Dugan-Rocha S."/>
            <person name="Elkadiri S."/>
            <person name="Gnanaolivu R."/>
            <person name="Hernandez B."/>
            <person name="Skinner E."/>
            <person name="Javaid M."/>
            <person name="Lee S."/>
            <person name="Li M."/>
            <person name="Ming W."/>
            <person name="Munidasa M."/>
            <person name="Muniz J."/>
            <person name="Nguyen L."/>
            <person name="Hughes D."/>
            <person name="Osuji N."/>
            <person name="Pu L.-L."/>
            <person name="Puazo M."/>
            <person name="Qu C."/>
            <person name="Quiroz J."/>
            <person name="Raj R."/>
            <person name="Weissenberger G."/>
            <person name="Xin Y."/>
            <person name="Zou X."/>
            <person name="Han Y."/>
            <person name="Worley K."/>
            <person name="Muzny D."/>
            <person name="Gibbs R."/>
        </authorList>
    </citation>
    <scope>NUCLEOTIDE SEQUENCE</scope>
    <source>
        <strain evidence="8">Sampled in the wild</strain>
    </source>
</reference>
<evidence type="ECO:0000256" key="4">
    <source>
        <dbReference type="ARBA" id="ARBA00047899"/>
    </source>
</evidence>
<name>A0A8K0KK75_LADFU</name>
<dbReference type="PANTHER" id="PTHR22988">
    <property type="entry name" value="MYOTONIC DYSTROPHY S/T KINASE-RELATED"/>
    <property type="match status" value="1"/>
</dbReference>
<keyword evidence="1" id="KW-0597">Phosphoprotein</keyword>
<evidence type="ECO:0000259" key="7">
    <source>
        <dbReference type="PROSITE" id="PS50081"/>
    </source>
</evidence>
<accession>A0A8K0KK75</accession>
<proteinExistence type="predicted"/>